<name>A0AAJ1X5N2_9RHOB</name>
<dbReference type="EMBL" id="JANFFA010000002">
    <property type="protein sequence ID" value="MDQ2094324.1"/>
    <property type="molecule type" value="Genomic_DNA"/>
</dbReference>
<dbReference type="Proteomes" id="UP001227162">
    <property type="component" value="Unassembled WGS sequence"/>
</dbReference>
<dbReference type="AlphaFoldDB" id="A0AAJ1X5N2"/>
<proteinExistence type="predicted"/>
<sequence>MTLPSMMTFYLEPGLKESAEAGQHNFLSLIAQVGREAGLDIVIRGNSTGDLAEADPDREWAVVHMEPPPHARAVSLRRAYAYPFWSIERSEKRWEFDVARALFDADAVDGAKAARFVARWQKRLFGDWPVDGPRGHVYVPLQGRLGERRSFQTHAPLEMVHLLLDLERERPIAIGLHPKESYSALEIDALEKLEIKHPRVSVEMGGMERLLPGADYVVTENSGAGFFGLFHEKPLVLFAGVDFHHIAARVSEIGAKRAIKGAPAMRPDFARYLYWFWQERAINAGRPEAKTRIAERLRGFGWPV</sequence>
<evidence type="ECO:0008006" key="3">
    <source>
        <dbReference type="Google" id="ProtNLM"/>
    </source>
</evidence>
<protein>
    <recommendedName>
        <fullName evidence="3">Capsule polysaccharide biosynthesis protein</fullName>
    </recommendedName>
</protein>
<organism evidence="1 2">
    <name type="scientific">Rhodalgimonas zhirmunskyi</name>
    <dbReference type="NCBI Taxonomy" id="2964767"/>
    <lineage>
        <taxon>Bacteria</taxon>
        <taxon>Pseudomonadati</taxon>
        <taxon>Pseudomonadota</taxon>
        <taxon>Alphaproteobacteria</taxon>
        <taxon>Rhodobacterales</taxon>
        <taxon>Roseobacteraceae</taxon>
        <taxon>Rhodalgimonas</taxon>
    </lineage>
</organism>
<evidence type="ECO:0000313" key="2">
    <source>
        <dbReference type="Proteomes" id="UP001227162"/>
    </source>
</evidence>
<reference evidence="1" key="1">
    <citation type="submission" date="2022-07" db="EMBL/GenBank/DDBJ databases">
        <authorList>
            <person name="Otstavnykh N."/>
            <person name="Isaeva M."/>
            <person name="Bystritskaya E."/>
        </authorList>
    </citation>
    <scope>NUCLEOTIDE SEQUENCE</scope>
    <source>
        <strain evidence="1">10Alg 79</strain>
    </source>
</reference>
<dbReference type="RefSeq" id="WP_317625927.1">
    <property type="nucleotide sequence ID" value="NZ_JANFFA010000002.1"/>
</dbReference>
<keyword evidence="2" id="KW-1185">Reference proteome</keyword>
<evidence type="ECO:0000313" key="1">
    <source>
        <dbReference type="EMBL" id="MDQ2094324.1"/>
    </source>
</evidence>
<gene>
    <name evidence="1" type="ORF">NOI20_09395</name>
</gene>
<comment type="caution">
    <text evidence="1">The sequence shown here is derived from an EMBL/GenBank/DDBJ whole genome shotgun (WGS) entry which is preliminary data.</text>
</comment>
<reference evidence="1" key="2">
    <citation type="submission" date="2023-04" db="EMBL/GenBank/DDBJ databases">
        <title>'Rhodoalgimonas zhirmunskyi' gen. nov., isolated from a red alga.</title>
        <authorList>
            <person name="Nedashkovskaya O.I."/>
            <person name="Otstavnykh N.Y."/>
            <person name="Bystritskaya E.P."/>
            <person name="Balabanova L.A."/>
            <person name="Isaeva M.P."/>
        </authorList>
    </citation>
    <scope>NUCLEOTIDE SEQUENCE</scope>
    <source>
        <strain evidence="1">10Alg 79</strain>
    </source>
</reference>
<accession>A0AAJ1X5N2</accession>